<dbReference type="AlphaFoldDB" id="A0A936TGW7"/>
<accession>A0A936TGW7</accession>
<dbReference type="PANTHER" id="PTHR42899">
    <property type="entry name" value="SPERMATOGENESIS-ASSOCIATED PROTEIN 20"/>
    <property type="match status" value="1"/>
</dbReference>
<dbReference type="InterPro" id="IPR036249">
    <property type="entry name" value="Thioredoxin-like_sf"/>
</dbReference>
<evidence type="ECO:0000259" key="2">
    <source>
        <dbReference type="Pfam" id="PF03190"/>
    </source>
</evidence>
<feature type="region of interest" description="Disordered" evidence="1">
    <location>
        <begin position="314"/>
        <end position="336"/>
    </location>
</feature>
<dbReference type="InterPro" id="IPR012341">
    <property type="entry name" value="6hp_glycosidase-like_sf"/>
</dbReference>
<dbReference type="Gene3D" id="1.50.10.10">
    <property type="match status" value="1"/>
</dbReference>
<dbReference type="InterPro" id="IPR024705">
    <property type="entry name" value="Ssp411"/>
</dbReference>
<name>A0A936TGW7_9ACTN</name>
<protein>
    <submittedName>
        <fullName evidence="3">Thioredoxin domain-containing protein</fullName>
    </submittedName>
</protein>
<comment type="caution">
    <text evidence="3">The sequence shown here is derived from an EMBL/GenBank/DDBJ whole genome shotgun (WGS) entry which is preliminary data.</text>
</comment>
<organism evidence="3 4">
    <name type="scientific">Candidatus Neomicrothrix subdominans</name>
    <dbReference type="NCBI Taxonomy" id="2954438"/>
    <lineage>
        <taxon>Bacteria</taxon>
        <taxon>Bacillati</taxon>
        <taxon>Actinomycetota</taxon>
        <taxon>Acidimicrobiia</taxon>
        <taxon>Acidimicrobiales</taxon>
        <taxon>Microthrixaceae</taxon>
        <taxon>Candidatus Neomicrothrix</taxon>
    </lineage>
</organism>
<dbReference type="CDD" id="cd02955">
    <property type="entry name" value="SSP411"/>
    <property type="match status" value="1"/>
</dbReference>
<dbReference type="SUPFAM" id="SSF48208">
    <property type="entry name" value="Six-hairpin glycosidases"/>
    <property type="match status" value="1"/>
</dbReference>
<feature type="compositionally biased region" description="Acidic residues" evidence="1">
    <location>
        <begin position="319"/>
        <end position="330"/>
    </location>
</feature>
<dbReference type="GO" id="GO:0005975">
    <property type="term" value="P:carbohydrate metabolic process"/>
    <property type="evidence" value="ECO:0007669"/>
    <property type="project" value="InterPro"/>
</dbReference>
<proteinExistence type="predicted"/>
<evidence type="ECO:0000256" key="1">
    <source>
        <dbReference type="SAM" id="MobiDB-lite"/>
    </source>
</evidence>
<dbReference type="Pfam" id="PF03190">
    <property type="entry name" value="Thioredox_DsbH"/>
    <property type="match status" value="1"/>
</dbReference>
<reference evidence="3 4" key="1">
    <citation type="submission" date="2020-10" db="EMBL/GenBank/DDBJ databases">
        <title>Connecting structure to function with the recovery of over 1000 high-quality activated sludge metagenome-assembled genomes encoding full-length rRNA genes using long-read sequencing.</title>
        <authorList>
            <person name="Singleton C.M."/>
            <person name="Petriglieri F."/>
            <person name="Kristensen J.M."/>
            <person name="Kirkegaard R.H."/>
            <person name="Michaelsen T.Y."/>
            <person name="Andersen M.H."/>
            <person name="Karst S.M."/>
            <person name="Dueholm M.S."/>
            <person name="Nielsen P.H."/>
            <person name="Albertsen M."/>
        </authorList>
    </citation>
    <scope>NUCLEOTIDE SEQUENCE [LARGE SCALE GENOMIC DNA]</scope>
    <source>
        <strain evidence="3">Lyne_18-Q3-R50-59_MAXAC.006</strain>
    </source>
</reference>
<dbReference type="InterPro" id="IPR008928">
    <property type="entry name" value="6-hairpin_glycosidase_sf"/>
</dbReference>
<dbReference type="PANTHER" id="PTHR42899:SF1">
    <property type="entry name" value="SPERMATOGENESIS-ASSOCIATED PROTEIN 20"/>
    <property type="match status" value="1"/>
</dbReference>
<dbReference type="SUPFAM" id="SSF52833">
    <property type="entry name" value="Thioredoxin-like"/>
    <property type="match status" value="1"/>
</dbReference>
<gene>
    <name evidence="3" type="ORF">IPN02_15305</name>
</gene>
<dbReference type="InterPro" id="IPR004879">
    <property type="entry name" value="Ssp411-like_TRX"/>
</dbReference>
<dbReference type="Gene3D" id="3.40.30.10">
    <property type="entry name" value="Glutaredoxin"/>
    <property type="match status" value="1"/>
</dbReference>
<sequence length="678" mass="73852">MANRLADSTSPYLRQHADNPVDWYQWGDQAFAAAADRDVPLLISIGYSSCHWCHVMAHESFEDPEVAAAMNRHFVNIKVDREERPDIDAVYMEATQTMTGRGGWPMTVLATPDGRPFYCGTYFPPEPRQGMPSFTQLIEALADAWATKRDELEGQADTLSEAITRSAPLEPDAPAPELVTIDEAVLSLAHAADAQWGGFGVTPKFPQPASVDLLLRHARRTGSDTSLSIARSALDHMATGGMWDHIGGGFARYSTDRQWLVPHFEKMAYDNALLIRPYLHAWQLTGEDRYRQIVEETIAYLLDELRLPAGAFASAQDADSPDPDGADPSESDGLGVEGRFATWTPAELVAVLGEDGGAKVAAYWGITEEGNFEGRSIPHRIGHIDEPQRDPALDEVRAGLLKIRRARPQPSLDDKVLVEWNALIVASLAEAAAALDRPEWGDAAVEAAEFLLGHLHRDGRWHRSWSADSAQASHRAVANDLAALVEALIRLAEWTGERRWETEALAVADELLNRYLDAETGTLWTTPDDGEALVARPRDVVDGATPSANSVAAGAFLRLAAITGATHYADAARRIIAALSPLADGQAGSFAHLLAAAEDDALGLSEIVISGERADLVAEVRRHWLPGAVLAWGEPGDSPLWEGRDEVGEQGRAYVCRGSVCEQPVTTTEDLRHRLLGH</sequence>
<evidence type="ECO:0000313" key="3">
    <source>
        <dbReference type="EMBL" id="MBK9298170.1"/>
    </source>
</evidence>
<dbReference type="Proteomes" id="UP000727993">
    <property type="component" value="Unassembled WGS sequence"/>
</dbReference>
<dbReference type="EMBL" id="JADJZA010000008">
    <property type="protein sequence ID" value="MBK9298170.1"/>
    <property type="molecule type" value="Genomic_DNA"/>
</dbReference>
<feature type="domain" description="Spermatogenesis-associated protein 20-like TRX" evidence="2">
    <location>
        <begin position="3"/>
        <end position="163"/>
    </location>
</feature>
<evidence type="ECO:0000313" key="4">
    <source>
        <dbReference type="Proteomes" id="UP000727993"/>
    </source>
</evidence>
<dbReference type="PIRSF" id="PIRSF006402">
    <property type="entry name" value="UCP006402_thioredoxin"/>
    <property type="match status" value="1"/>
</dbReference>